<dbReference type="STRING" id="1685379.AVO45_07750"/>
<reference evidence="1 2" key="1">
    <citation type="submission" date="2015-12" db="EMBL/GenBank/DDBJ databases">
        <authorList>
            <person name="Shamseldin A."/>
            <person name="Moawad H."/>
            <person name="Abd El-Rahim W.M."/>
            <person name="Sadowsky M.J."/>
        </authorList>
    </citation>
    <scope>NUCLEOTIDE SEQUENCE [LARGE SCALE GENOMIC DNA]</scope>
    <source>
        <strain evidence="1 2">ZGT118</strain>
    </source>
</reference>
<gene>
    <name evidence="1" type="ORF">AVO45_07750</name>
</gene>
<protein>
    <submittedName>
        <fullName evidence="1">Uncharacterized protein</fullName>
    </submittedName>
</protein>
<dbReference type="AlphaFoldDB" id="A0A0X3TWU2"/>
<keyword evidence="2" id="KW-1185">Reference proteome</keyword>
<dbReference type="OrthoDB" id="6064710at2"/>
<evidence type="ECO:0000313" key="1">
    <source>
        <dbReference type="EMBL" id="KUJ77860.1"/>
    </source>
</evidence>
<dbReference type="Proteomes" id="UP000053791">
    <property type="component" value="Unassembled WGS sequence"/>
</dbReference>
<name>A0A0X3TWU2_9RHOB</name>
<organism evidence="1 2">
    <name type="scientific">Ruegeria marisrubri</name>
    <dbReference type="NCBI Taxonomy" id="1685379"/>
    <lineage>
        <taxon>Bacteria</taxon>
        <taxon>Pseudomonadati</taxon>
        <taxon>Pseudomonadota</taxon>
        <taxon>Alphaproteobacteria</taxon>
        <taxon>Rhodobacterales</taxon>
        <taxon>Roseobacteraceae</taxon>
        <taxon>Ruegeria</taxon>
    </lineage>
</organism>
<comment type="caution">
    <text evidence="1">The sequence shown here is derived from an EMBL/GenBank/DDBJ whole genome shotgun (WGS) entry which is preliminary data.</text>
</comment>
<sequence length="175" mass="20213">MISITELKAYMAAYPEHPPRTTALEQRIRIGTGFHDKWYRSQREHMLGWMVVQECQARMKGKDPMTVDARGMWGRLKCSPAMFWLAESAGVPNDILEQAEKQAAAAARLNPMDGDPHGRMMRQILPWDVVREAIQTGRRGRPAEEAELIARDAFDRLTRKVSNYRKHRNWLPATR</sequence>
<accession>A0A0X3TWU2</accession>
<dbReference type="EMBL" id="LQBQ01000023">
    <property type="protein sequence ID" value="KUJ77860.1"/>
    <property type="molecule type" value="Genomic_DNA"/>
</dbReference>
<proteinExistence type="predicted"/>
<evidence type="ECO:0000313" key="2">
    <source>
        <dbReference type="Proteomes" id="UP000053791"/>
    </source>
</evidence>
<dbReference type="RefSeq" id="WP_068346810.1">
    <property type="nucleotide sequence ID" value="NZ_LQBQ01000023.1"/>
</dbReference>